<dbReference type="EMBL" id="CM056741">
    <property type="protein sequence ID" value="KAJ8685066.1"/>
    <property type="molecule type" value="Genomic_DNA"/>
</dbReference>
<keyword evidence="2" id="KW-1185">Reference proteome</keyword>
<protein>
    <submittedName>
        <fullName evidence="1">Uncharacterized protein</fullName>
    </submittedName>
</protein>
<gene>
    <name evidence="1" type="ORF">QAD02_020859</name>
</gene>
<organism evidence="1 2">
    <name type="scientific">Eretmocerus hayati</name>
    <dbReference type="NCBI Taxonomy" id="131215"/>
    <lineage>
        <taxon>Eukaryota</taxon>
        <taxon>Metazoa</taxon>
        <taxon>Ecdysozoa</taxon>
        <taxon>Arthropoda</taxon>
        <taxon>Hexapoda</taxon>
        <taxon>Insecta</taxon>
        <taxon>Pterygota</taxon>
        <taxon>Neoptera</taxon>
        <taxon>Endopterygota</taxon>
        <taxon>Hymenoptera</taxon>
        <taxon>Apocrita</taxon>
        <taxon>Proctotrupomorpha</taxon>
        <taxon>Chalcidoidea</taxon>
        <taxon>Aphelinidae</taxon>
        <taxon>Aphelininae</taxon>
        <taxon>Eretmocerus</taxon>
    </lineage>
</organism>
<sequence length="125" mass="13958">MMSELKATAKQNDESKEAHGTEIQLILGRFKSSAASRREYSNAEKESRCRDADEVALTRFIIGIGIELESVVRSQRPGSIRGAIRSAQQAALQRKHSPNVQEDFHPFSQPIPPVINQKKVRSLDS</sequence>
<accession>A0ACC2PPW7</accession>
<reference evidence="1" key="1">
    <citation type="submission" date="2023-04" db="EMBL/GenBank/DDBJ databases">
        <title>A chromosome-level genome assembly of the parasitoid wasp Eretmocerus hayati.</title>
        <authorList>
            <person name="Zhong Y."/>
            <person name="Liu S."/>
            <person name="Liu Y."/>
        </authorList>
    </citation>
    <scope>NUCLEOTIDE SEQUENCE</scope>
    <source>
        <strain evidence="1">ZJU_SS_LIU_2023</strain>
    </source>
</reference>
<evidence type="ECO:0000313" key="2">
    <source>
        <dbReference type="Proteomes" id="UP001239111"/>
    </source>
</evidence>
<comment type="caution">
    <text evidence="1">The sequence shown here is derived from an EMBL/GenBank/DDBJ whole genome shotgun (WGS) entry which is preliminary data.</text>
</comment>
<evidence type="ECO:0000313" key="1">
    <source>
        <dbReference type="EMBL" id="KAJ8685066.1"/>
    </source>
</evidence>
<name>A0ACC2PPW7_9HYME</name>
<dbReference type="Proteomes" id="UP001239111">
    <property type="component" value="Chromosome 1"/>
</dbReference>
<proteinExistence type="predicted"/>